<name>A0ABS4YSX5_9MICC</name>
<dbReference type="PRINTS" id="PR01036">
    <property type="entry name" value="TCRTETB"/>
</dbReference>
<keyword evidence="2" id="KW-0813">Transport</keyword>
<evidence type="ECO:0000256" key="9">
    <source>
        <dbReference type="SAM" id="SignalP"/>
    </source>
</evidence>
<keyword evidence="12" id="KW-1185">Reference proteome</keyword>
<feature type="transmembrane region" description="Helical" evidence="8">
    <location>
        <begin position="263"/>
        <end position="287"/>
    </location>
</feature>
<sequence>MNRKIPVWLAVAAASLPVFMATLDNLVVTNALPVIHEKLGAGVEELQWIVNAYALSFATFMLLAVGLGDRFGRRRVFLAGLAIFTLASAGAALSTDPTALITARAIQGLGAAAIMPLSLTLLAGSVSRERRPLAIGIWGGVSGLGVALGPLVGGAVVEGWNWEAIFWLNVPLGIIAIPLVLAGLPNSFGARVRADIIGLALSGLGLLGLVFGIVRGNEAGWDSPQVLFALIGGGLLLAAFLLREARTPAPLLPLRLFRDRSFTVANIVGLTFSFGIFGSVFILIQFLQVVQGYSPLEAGVLTMPWTLAPMVVAPLAGLLAPRLGTRTLMITGLALLAAGMFWLAANLSATVSYPLMVPGFVAAGIGMGLVFAPMSTAVLANMHTNDHAKASGTNSTLREVGVALGVAVLTAVFTGAGGQLTPTGFVDAAIPAVYVGAAVLVLAFAAAFWLPSRDHARTLAAAVPEDDPAALPDAGIAATLPHAALSPHLPDADQDAHDGGTSVGHPASVRA</sequence>
<dbReference type="PANTHER" id="PTHR42718">
    <property type="entry name" value="MAJOR FACILITATOR SUPERFAMILY MULTIDRUG TRANSPORTER MFSC"/>
    <property type="match status" value="1"/>
</dbReference>
<keyword evidence="4 8" id="KW-0812">Transmembrane</keyword>
<feature type="chain" id="PRO_5047526844" evidence="9">
    <location>
        <begin position="21"/>
        <end position="511"/>
    </location>
</feature>
<protein>
    <submittedName>
        <fullName evidence="11">EmrB/QacA subfamily drug resistance transporter</fullName>
    </submittedName>
</protein>
<keyword evidence="5 8" id="KW-1133">Transmembrane helix</keyword>
<dbReference type="InterPro" id="IPR020846">
    <property type="entry name" value="MFS_dom"/>
</dbReference>
<feature type="transmembrane region" description="Helical" evidence="8">
    <location>
        <begin position="432"/>
        <end position="450"/>
    </location>
</feature>
<feature type="transmembrane region" description="Helical" evidence="8">
    <location>
        <begin position="400"/>
        <end position="420"/>
    </location>
</feature>
<dbReference type="SUPFAM" id="SSF103473">
    <property type="entry name" value="MFS general substrate transporter"/>
    <property type="match status" value="1"/>
</dbReference>
<dbReference type="NCBIfam" id="TIGR00711">
    <property type="entry name" value="efflux_EmrB"/>
    <property type="match status" value="1"/>
</dbReference>
<evidence type="ECO:0000256" key="8">
    <source>
        <dbReference type="SAM" id="Phobius"/>
    </source>
</evidence>
<feature type="transmembrane region" description="Helical" evidence="8">
    <location>
        <begin position="357"/>
        <end position="380"/>
    </location>
</feature>
<feature type="transmembrane region" description="Helical" evidence="8">
    <location>
        <begin position="75"/>
        <end position="93"/>
    </location>
</feature>
<feature type="transmembrane region" description="Helical" evidence="8">
    <location>
        <begin position="133"/>
        <end position="152"/>
    </location>
</feature>
<evidence type="ECO:0000256" key="2">
    <source>
        <dbReference type="ARBA" id="ARBA00022448"/>
    </source>
</evidence>
<feature type="transmembrane region" description="Helical" evidence="8">
    <location>
        <begin position="327"/>
        <end position="345"/>
    </location>
</feature>
<accession>A0ABS4YSX5</accession>
<evidence type="ECO:0000256" key="5">
    <source>
        <dbReference type="ARBA" id="ARBA00022989"/>
    </source>
</evidence>
<evidence type="ECO:0000313" key="12">
    <source>
        <dbReference type="Proteomes" id="UP000711614"/>
    </source>
</evidence>
<feature type="domain" description="Major facilitator superfamily (MFS) profile" evidence="10">
    <location>
        <begin position="10"/>
        <end position="455"/>
    </location>
</feature>
<evidence type="ECO:0000256" key="1">
    <source>
        <dbReference type="ARBA" id="ARBA00004651"/>
    </source>
</evidence>
<dbReference type="RefSeq" id="WP_209677327.1">
    <property type="nucleotide sequence ID" value="NZ_JAGIOI010000001.1"/>
</dbReference>
<keyword evidence="3" id="KW-1003">Cell membrane</keyword>
<feature type="transmembrane region" description="Helical" evidence="8">
    <location>
        <begin position="226"/>
        <end position="242"/>
    </location>
</feature>
<dbReference type="CDD" id="cd17321">
    <property type="entry name" value="MFS_MMR_MDR_like"/>
    <property type="match status" value="1"/>
</dbReference>
<organism evidence="11 12">
    <name type="scientific">Arthrobacter stackebrandtii</name>
    <dbReference type="NCBI Taxonomy" id="272161"/>
    <lineage>
        <taxon>Bacteria</taxon>
        <taxon>Bacillati</taxon>
        <taxon>Actinomycetota</taxon>
        <taxon>Actinomycetes</taxon>
        <taxon>Micrococcales</taxon>
        <taxon>Micrococcaceae</taxon>
        <taxon>Arthrobacter</taxon>
    </lineage>
</organism>
<proteinExistence type="predicted"/>
<dbReference type="InterPro" id="IPR011701">
    <property type="entry name" value="MFS"/>
</dbReference>
<feature type="transmembrane region" description="Helical" evidence="8">
    <location>
        <begin position="105"/>
        <end position="126"/>
    </location>
</feature>
<dbReference type="InterPro" id="IPR004638">
    <property type="entry name" value="EmrB-like"/>
</dbReference>
<feature type="signal peptide" evidence="9">
    <location>
        <begin position="1"/>
        <end position="20"/>
    </location>
</feature>
<dbReference type="InterPro" id="IPR036259">
    <property type="entry name" value="MFS_trans_sf"/>
</dbReference>
<dbReference type="Proteomes" id="UP000711614">
    <property type="component" value="Unassembled WGS sequence"/>
</dbReference>
<dbReference type="Gene3D" id="1.20.1250.20">
    <property type="entry name" value="MFS general substrate transporter like domains"/>
    <property type="match status" value="1"/>
</dbReference>
<evidence type="ECO:0000256" key="7">
    <source>
        <dbReference type="SAM" id="MobiDB-lite"/>
    </source>
</evidence>
<keyword evidence="6 8" id="KW-0472">Membrane</keyword>
<keyword evidence="9" id="KW-0732">Signal</keyword>
<dbReference type="Gene3D" id="1.20.1720.10">
    <property type="entry name" value="Multidrug resistance protein D"/>
    <property type="match status" value="1"/>
</dbReference>
<gene>
    <name evidence="11" type="ORF">JOF48_000693</name>
</gene>
<evidence type="ECO:0000256" key="4">
    <source>
        <dbReference type="ARBA" id="ARBA00022692"/>
    </source>
</evidence>
<dbReference type="Pfam" id="PF07690">
    <property type="entry name" value="MFS_1"/>
    <property type="match status" value="1"/>
</dbReference>
<feature type="transmembrane region" description="Helical" evidence="8">
    <location>
        <begin position="48"/>
        <end position="68"/>
    </location>
</feature>
<evidence type="ECO:0000256" key="3">
    <source>
        <dbReference type="ARBA" id="ARBA00022475"/>
    </source>
</evidence>
<evidence type="ECO:0000259" key="10">
    <source>
        <dbReference type="PROSITE" id="PS50850"/>
    </source>
</evidence>
<reference evidence="11 12" key="1">
    <citation type="submission" date="2021-03" db="EMBL/GenBank/DDBJ databases">
        <title>Sequencing the genomes of 1000 actinobacteria strains.</title>
        <authorList>
            <person name="Klenk H.-P."/>
        </authorList>
    </citation>
    <scope>NUCLEOTIDE SEQUENCE [LARGE SCALE GENOMIC DNA]</scope>
    <source>
        <strain evidence="11 12">DSM 16005</strain>
    </source>
</reference>
<evidence type="ECO:0000256" key="6">
    <source>
        <dbReference type="ARBA" id="ARBA00023136"/>
    </source>
</evidence>
<feature type="region of interest" description="Disordered" evidence="7">
    <location>
        <begin position="487"/>
        <end position="511"/>
    </location>
</feature>
<comment type="caution">
    <text evidence="11">The sequence shown here is derived from an EMBL/GenBank/DDBJ whole genome shotgun (WGS) entry which is preliminary data.</text>
</comment>
<feature type="transmembrane region" description="Helical" evidence="8">
    <location>
        <begin position="164"/>
        <end position="184"/>
    </location>
</feature>
<dbReference type="EMBL" id="JAGIOI010000001">
    <property type="protein sequence ID" value="MBP2411894.1"/>
    <property type="molecule type" value="Genomic_DNA"/>
</dbReference>
<dbReference type="PANTHER" id="PTHR42718:SF42">
    <property type="entry name" value="EXPORT PROTEIN"/>
    <property type="match status" value="1"/>
</dbReference>
<feature type="transmembrane region" description="Helical" evidence="8">
    <location>
        <begin position="299"/>
        <end position="320"/>
    </location>
</feature>
<evidence type="ECO:0000313" key="11">
    <source>
        <dbReference type="EMBL" id="MBP2411894.1"/>
    </source>
</evidence>
<comment type="subcellular location">
    <subcellularLocation>
        <location evidence="1">Cell membrane</location>
        <topology evidence="1">Multi-pass membrane protein</topology>
    </subcellularLocation>
</comment>
<feature type="transmembrane region" description="Helical" evidence="8">
    <location>
        <begin position="196"/>
        <end position="214"/>
    </location>
</feature>
<dbReference type="PROSITE" id="PS50850">
    <property type="entry name" value="MFS"/>
    <property type="match status" value="1"/>
</dbReference>